<dbReference type="STRING" id="690567.1428"/>
<reference evidence="1 2" key="1">
    <citation type="submission" date="2015-03" db="EMBL/GenBank/DDBJ databases">
        <authorList>
            <person name="Murphy D."/>
        </authorList>
    </citation>
    <scope>NUCLEOTIDE SEQUENCE [LARGE SCALE GENOMIC DNA]</scope>
    <source>
        <strain evidence="1 2">OL-4</strain>
    </source>
</reference>
<name>A0A0E4GDP7_9FIRM</name>
<organism evidence="1 2">
    <name type="scientific">Syntrophomonas zehnderi OL-4</name>
    <dbReference type="NCBI Taxonomy" id="690567"/>
    <lineage>
        <taxon>Bacteria</taxon>
        <taxon>Bacillati</taxon>
        <taxon>Bacillota</taxon>
        <taxon>Clostridia</taxon>
        <taxon>Eubacteriales</taxon>
        <taxon>Syntrophomonadaceae</taxon>
        <taxon>Syntrophomonas</taxon>
    </lineage>
</organism>
<evidence type="ECO:0000313" key="2">
    <source>
        <dbReference type="Proteomes" id="UP000045545"/>
    </source>
</evidence>
<sequence length="322" mass="35956">MKLSEIYNLAVQMGTTYDIRGNYLEKILEQNQKAYQALTADEKDYFDQECLFNPYNDTRILVGSGEEEIKSILCGIDMETPEILLADRLCQRGIKVDLVLAHHPEGIADAQLHEVMQMQADMLEKMGVPINIGEGLMAARINEVRRGRMPFNHQRAVDAARLLNFPFMCVHTAADNLAAHFMQRLMDKSNISTLDDILNLLFTIPEYAEARKLKAGPAIILGDMKRRAGKVFVKFSGGTATADKAYEKLAQAGVGTMICMHLTEKHRQAARENNINVIVAGHMASDSLGMNLFLDELEKRGTDVIPCSGLIRVKRFSGSEVH</sequence>
<dbReference type="OrthoDB" id="9798371at2"/>
<dbReference type="EMBL" id="CGIH01000026">
    <property type="protein sequence ID" value="CFX55150.1"/>
    <property type="molecule type" value="Genomic_DNA"/>
</dbReference>
<protein>
    <submittedName>
        <fullName evidence="1">GTP cyclohydrolase 1 type 2/Nif3</fullName>
    </submittedName>
</protein>
<keyword evidence="1" id="KW-0378">Hydrolase</keyword>
<dbReference type="Proteomes" id="UP000045545">
    <property type="component" value="Unassembled WGS sequence"/>
</dbReference>
<proteinExistence type="predicted"/>
<accession>A0A0E4GDP7</accession>
<evidence type="ECO:0000313" key="1">
    <source>
        <dbReference type="EMBL" id="CFX55150.1"/>
    </source>
</evidence>
<dbReference type="InterPro" id="IPR036069">
    <property type="entry name" value="DUF34/NIF3_sf"/>
</dbReference>
<gene>
    <name evidence="1" type="ORF">1428</name>
</gene>
<dbReference type="RefSeq" id="WP_046497035.1">
    <property type="nucleotide sequence ID" value="NZ_CGIH01000026.1"/>
</dbReference>
<dbReference type="AlphaFoldDB" id="A0A0E4GDP7"/>
<dbReference type="SUPFAM" id="SSF102705">
    <property type="entry name" value="NIF3 (NGG1p interacting factor 3)-like"/>
    <property type="match status" value="1"/>
</dbReference>
<dbReference type="GO" id="GO:0016787">
    <property type="term" value="F:hydrolase activity"/>
    <property type="evidence" value="ECO:0007669"/>
    <property type="project" value="UniProtKB-KW"/>
</dbReference>
<keyword evidence="2" id="KW-1185">Reference proteome</keyword>